<keyword evidence="5 13" id="KW-0067">ATP-binding</keyword>
<comment type="subcellular location">
    <subcellularLocation>
        <location evidence="1">Cell membrane</location>
        <topology evidence="1">Multi-pass membrane protein</topology>
    </subcellularLocation>
</comment>
<dbReference type="InterPro" id="IPR036640">
    <property type="entry name" value="ABC1_TM_sf"/>
</dbReference>
<keyword evidence="4" id="KW-0547">Nucleotide-binding</keyword>
<evidence type="ECO:0000256" key="5">
    <source>
        <dbReference type="ARBA" id="ARBA00022840"/>
    </source>
</evidence>
<sequence length="703" mass="75207">MENATVYAEDDDVKENVVEDSTVGNEDKTRTGIWGQIAGTAGCLRYLVASGWSVARREMVLSVSGLISALITTLYPFAIAGLVGGLARHDETLIIFSLAGLAVYSILPSFLSAMGVHYRLRVADKIGHHFDREIADYLSRPRTLSVFYDSKVADALGLLIARKGTLGQSFNILGNVAPLFISQVVLLVLAVLTDWRLIFVAIAGLGETLFQTKVMAWQAEADDASAPYVRQIQQLVSAGLDPQMSADLRTLNSQSDLHEILRKRVHNWRAPIHVRDNKQAAVSIGSSVVYYAVAAAVLISMGVDTVHGHVSIEQLTAACALVPKLTNSLAMVLASVTALGSSVHAVDRYLWLASHIETMQANEANNNDESANNNDESANNNDESANKNEEPVTLPDGVASQQDTVVDGYSAGDGAPIAVCPHQSLFKELRYGIDVDHLTITYPGHDSPAVSDLSFRIPAGHVLAVVGENGAGKSTLSLCLLGLLDYDGHIVVDGKELSGIGNWHSRVSAVFQDFLRPRMIAAEALTLGGVDGHDGVFGSAEVAAQALSRAGVEDVLEALPDGLSTPLGLEDGGKQLSGGQWQKIALARGCTRPHPLLLVLDEPTSALDPESEKRLFSAYERIAKDNARYGGITVIVSHRLPSTLLADEVLVLDHGKLVEFGSPEALLRADGYYAELRRLQAAGYRDGDGEAESAGEPEKIGDQ</sequence>
<dbReference type="GO" id="GO:0005886">
    <property type="term" value="C:plasma membrane"/>
    <property type="evidence" value="ECO:0007669"/>
    <property type="project" value="UniProtKB-SubCell"/>
</dbReference>
<dbReference type="InterPro" id="IPR027417">
    <property type="entry name" value="P-loop_NTPase"/>
</dbReference>
<evidence type="ECO:0000256" key="4">
    <source>
        <dbReference type="ARBA" id="ARBA00022741"/>
    </source>
</evidence>
<name>A0A7T4EHZ0_9CORY</name>
<dbReference type="SMART" id="SM00382">
    <property type="entry name" value="AAA"/>
    <property type="match status" value="1"/>
</dbReference>
<dbReference type="GO" id="GO:0034040">
    <property type="term" value="F:ATPase-coupled lipid transmembrane transporter activity"/>
    <property type="evidence" value="ECO:0007669"/>
    <property type="project" value="TreeGrafter"/>
</dbReference>
<feature type="region of interest" description="Disordered" evidence="10">
    <location>
        <begin position="365"/>
        <end position="395"/>
    </location>
</feature>
<keyword evidence="2" id="KW-0997">Cell inner membrane</keyword>
<evidence type="ECO:0000256" key="8">
    <source>
        <dbReference type="ARBA" id="ARBA00023136"/>
    </source>
</evidence>
<comment type="similarity">
    <text evidence="9">Belongs to the ABC transporter superfamily. Siderophore-Fe(3+) uptake transporter (SIUT) (TC 3.A.1.21) family.</text>
</comment>
<dbReference type="EMBL" id="CP066007">
    <property type="protein sequence ID" value="QQB47726.1"/>
    <property type="molecule type" value="Genomic_DNA"/>
</dbReference>
<dbReference type="InterPro" id="IPR003593">
    <property type="entry name" value="AAA+_ATPase"/>
</dbReference>
<reference evidence="13 14" key="1">
    <citation type="submission" date="2020-12" db="EMBL/GenBank/DDBJ databases">
        <title>FDA dAtabase for Regulatory Grade micrObial Sequences (FDA-ARGOS): Supporting development and validation of Infectious Disease Dx tests.</title>
        <authorList>
            <person name="Sproer C."/>
            <person name="Gronow S."/>
            <person name="Severitt S."/>
            <person name="Schroder I."/>
            <person name="Tallon L."/>
            <person name="Sadzewicz L."/>
            <person name="Zhao X."/>
            <person name="Boylan J."/>
            <person name="Ott S."/>
            <person name="Bowen H."/>
            <person name="Vavikolanu K."/>
            <person name="Mehta A."/>
            <person name="Aluvathingal J."/>
            <person name="Nadendla S."/>
            <person name="Lowell S."/>
            <person name="Myers T."/>
            <person name="Yan Y."/>
            <person name="Sichtig H."/>
        </authorList>
    </citation>
    <scope>NUCLEOTIDE SEQUENCE [LARGE SCALE GENOMIC DNA]</scope>
    <source>
        <strain evidence="13 14">FDAARGOS_1053</strain>
    </source>
</reference>
<dbReference type="OrthoDB" id="9806127at2"/>
<evidence type="ECO:0000256" key="7">
    <source>
        <dbReference type="ARBA" id="ARBA00022989"/>
    </source>
</evidence>
<dbReference type="PROSITE" id="PS50893">
    <property type="entry name" value="ABC_TRANSPORTER_2"/>
    <property type="match status" value="1"/>
</dbReference>
<evidence type="ECO:0000256" key="3">
    <source>
        <dbReference type="ARBA" id="ARBA00022692"/>
    </source>
</evidence>
<accession>A0A7T4EHZ0</accession>
<feature type="compositionally biased region" description="Low complexity" evidence="10">
    <location>
        <begin position="365"/>
        <end position="383"/>
    </location>
</feature>
<protein>
    <submittedName>
        <fullName evidence="13">ABC transporter ATP-binding protein</fullName>
    </submittedName>
</protein>
<feature type="transmembrane region" description="Helical" evidence="11">
    <location>
        <begin position="93"/>
        <end position="116"/>
    </location>
</feature>
<keyword evidence="7 11" id="KW-1133">Transmembrane helix</keyword>
<dbReference type="Gene3D" id="3.40.50.300">
    <property type="entry name" value="P-loop containing nucleotide triphosphate hydrolases"/>
    <property type="match status" value="1"/>
</dbReference>
<evidence type="ECO:0000313" key="14">
    <source>
        <dbReference type="Proteomes" id="UP000596145"/>
    </source>
</evidence>
<evidence type="ECO:0000256" key="6">
    <source>
        <dbReference type="ARBA" id="ARBA00022967"/>
    </source>
</evidence>
<evidence type="ECO:0000256" key="1">
    <source>
        <dbReference type="ARBA" id="ARBA00004651"/>
    </source>
</evidence>
<feature type="transmembrane region" description="Helical" evidence="11">
    <location>
        <begin position="66"/>
        <end position="87"/>
    </location>
</feature>
<dbReference type="AlphaFoldDB" id="A0A7T4EHZ0"/>
<feature type="transmembrane region" description="Helical" evidence="11">
    <location>
        <begin position="33"/>
        <end position="54"/>
    </location>
</feature>
<gene>
    <name evidence="13" type="ORF">I6I10_08430</name>
</gene>
<evidence type="ECO:0000256" key="11">
    <source>
        <dbReference type="SAM" id="Phobius"/>
    </source>
</evidence>
<keyword evidence="6" id="KW-1278">Translocase</keyword>
<dbReference type="InterPro" id="IPR003439">
    <property type="entry name" value="ABC_transporter-like_ATP-bd"/>
</dbReference>
<keyword evidence="8 11" id="KW-0472">Membrane</keyword>
<evidence type="ECO:0000256" key="9">
    <source>
        <dbReference type="ARBA" id="ARBA00023455"/>
    </source>
</evidence>
<dbReference type="InterPro" id="IPR039421">
    <property type="entry name" value="Type_1_exporter"/>
</dbReference>
<dbReference type="Gene3D" id="1.20.1560.10">
    <property type="entry name" value="ABC transporter type 1, transmembrane domain"/>
    <property type="match status" value="1"/>
</dbReference>
<dbReference type="GO" id="GO:0016887">
    <property type="term" value="F:ATP hydrolysis activity"/>
    <property type="evidence" value="ECO:0007669"/>
    <property type="project" value="InterPro"/>
</dbReference>
<dbReference type="PANTHER" id="PTHR24221">
    <property type="entry name" value="ATP-BINDING CASSETTE SUB-FAMILY B"/>
    <property type="match status" value="1"/>
</dbReference>
<keyword evidence="3 11" id="KW-0812">Transmembrane</keyword>
<dbReference type="SUPFAM" id="SSF52540">
    <property type="entry name" value="P-loop containing nucleoside triphosphate hydrolases"/>
    <property type="match status" value="1"/>
</dbReference>
<feature type="transmembrane region" description="Helical" evidence="11">
    <location>
        <begin position="172"/>
        <end position="192"/>
    </location>
</feature>
<keyword evidence="2" id="KW-1003">Cell membrane</keyword>
<proteinExistence type="inferred from homology"/>
<dbReference type="Pfam" id="PF00005">
    <property type="entry name" value="ABC_tran"/>
    <property type="match status" value="1"/>
</dbReference>
<evidence type="ECO:0000313" key="13">
    <source>
        <dbReference type="EMBL" id="QQB47726.1"/>
    </source>
</evidence>
<evidence type="ECO:0000259" key="12">
    <source>
        <dbReference type="PROSITE" id="PS50893"/>
    </source>
</evidence>
<dbReference type="SUPFAM" id="SSF90123">
    <property type="entry name" value="ABC transporter transmembrane region"/>
    <property type="match status" value="1"/>
</dbReference>
<dbReference type="Proteomes" id="UP000596145">
    <property type="component" value="Chromosome"/>
</dbReference>
<evidence type="ECO:0000256" key="2">
    <source>
        <dbReference type="ARBA" id="ARBA00022519"/>
    </source>
</evidence>
<dbReference type="GO" id="GO:0005524">
    <property type="term" value="F:ATP binding"/>
    <property type="evidence" value="ECO:0007669"/>
    <property type="project" value="UniProtKB-KW"/>
</dbReference>
<dbReference type="PANTHER" id="PTHR24221:SF654">
    <property type="entry name" value="ATP-BINDING CASSETTE SUB-FAMILY B MEMBER 6"/>
    <property type="match status" value="1"/>
</dbReference>
<evidence type="ECO:0000256" key="10">
    <source>
        <dbReference type="SAM" id="MobiDB-lite"/>
    </source>
</evidence>
<feature type="domain" description="ABC transporter" evidence="12">
    <location>
        <begin position="433"/>
        <end position="679"/>
    </location>
</feature>
<organism evidence="13 14">
    <name type="scientific">Corynebacterium glucuronolyticum</name>
    <dbReference type="NCBI Taxonomy" id="39791"/>
    <lineage>
        <taxon>Bacteria</taxon>
        <taxon>Bacillati</taxon>
        <taxon>Actinomycetota</taxon>
        <taxon>Actinomycetes</taxon>
        <taxon>Mycobacteriales</taxon>
        <taxon>Corynebacteriaceae</taxon>
        <taxon>Corynebacterium</taxon>
    </lineage>
</organism>